<proteinExistence type="predicted"/>
<evidence type="ECO:0000256" key="1">
    <source>
        <dbReference type="SAM" id="Phobius"/>
    </source>
</evidence>
<gene>
    <name evidence="2" type="ORF">ROA7023_02783</name>
</gene>
<evidence type="ECO:0000313" key="3">
    <source>
        <dbReference type="Proteomes" id="UP000193900"/>
    </source>
</evidence>
<keyword evidence="1" id="KW-0812">Transmembrane</keyword>
<accession>A0A1Y5TBZ2</accession>
<keyword evidence="3" id="KW-1185">Reference proteome</keyword>
<evidence type="ECO:0008006" key="4">
    <source>
        <dbReference type="Google" id="ProtNLM"/>
    </source>
</evidence>
<dbReference type="Proteomes" id="UP000193900">
    <property type="component" value="Unassembled WGS sequence"/>
</dbReference>
<dbReference type="AlphaFoldDB" id="A0A1Y5TBZ2"/>
<protein>
    <recommendedName>
        <fullName evidence="4">DUF2254 domain-containing protein</fullName>
    </recommendedName>
</protein>
<keyword evidence="1" id="KW-0472">Membrane</keyword>
<dbReference type="OrthoDB" id="2955631at2"/>
<organism evidence="2 3">
    <name type="scientific">Roseisalinus antarcticus</name>
    <dbReference type="NCBI Taxonomy" id="254357"/>
    <lineage>
        <taxon>Bacteria</taxon>
        <taxon>Pseudomonadati</taxon>
        <taxon>Pseudomonadota</taxon>
        <taxon>Alphaproteobacteria</taxon>
        <taxon>Rhodobacterales</taxon>
        <taxon>Roseobacteraceae</taxon>
        <taxon>Roseisalinus</taxon>
    </lineage>
</organism>
<name>A0A1Y5TBZ2_9RHOB</name>
<feature type="transmembrane region" description="Helical" evidence="1">
    <location>
        <begin position="62"/>
        <end position="84"/>
    </location>
</feature>
<evidence type="ECO:0000313" key="2">
    <source>
        <dbReference type="EMBL" id="SLN60177.1"/>
    </source>
</evidence>
<feature type="transmembrane region" description="Helical" evidence="1">
    <location>
        <begin position="138"/>
        <end position="156"/>
    </location>
</feature>
<sequence>MPLISRLVPLWRKALMLWRTLAVRVCMMGALALLALALTQVVEPLLPTEVRDRVSVASADRLLVIMANAMLAATIFSLTVMVSVNRSAASQWTPRVHRLIMNDPTTLNTLATFIGAYVYALTAIVLQEVGLFSDQGGLVLFSLTVAVMVLVVFMLIRWTLHLTTYGSLTDTAHQVEQITTQKLAARLRQPCMGARALHEAPPDEARAVASKQSGYVCTLHPEALDAAAEEAGAEVWLIAPPGTFVHLGEPLARVRGGDEAMEDAVRRNIDFGDVRIYDQDPRLGLIVLGEIGSKALSPGVNDPGTAIDMIARLARILGEWRTELGDGSTSEPIYRNLYLPPLSPADLLEDGYNAMARDGAGLIEVQERLQKVLRGLMTHPDDSLARAARAQAALAYARSRSVMDFEHDRKRLRHAADDAVVRAVEGAETGPGPGPS</sequence>
<dbReference type="InterPro" id="IPR018723">
    <property type="entry name" value="DUF2254_membrane"/>
</dbReference>
<dbReference type="Pfam" id="PF10011">
    <property type="entry name" value="DUF2254"/>
    <property type="match status" value="1"/>
</dbReference>
<feature type="transmembrane region" description="Helical" evidence="1">
    <location>
        <begin position="105"/>
        <end position="126"/>
    </location>
</feature>
<dbReference type="EMBL" id="FWFZ01000014">
    <property type="protein sequence ID" value="SLN60177.1"/>
    <property type="molecule type" value="Genomic_DNA"/>
</dbReference>
<feature type="transmembrane region" description="Helical" evidence="1">
    <location>
        <begin position="21"/>
        <end position="42"/>
    </location>
</feature>
<reference evidence="2 3" key="1">
    <citation type="submission" date="2017-03" db="EMBL/GenBank/DDBJ databases">
        <authorList>
            <person name="Afonso C.L."/>
            <person name="Miller P.J."/>
            <person name="Scott M.A."/>
            <person name="Spackman E."/>
            <person name="Goraichik I."/>
            <person name="Dimitrov K.M."/>
            <person name="Suarez D.L."/>
            <person name="Swayne D.E."/>
        </authorList>
    </citation>
    <scope>NUCLEOTIDE SEQUENCE [LARGE SCALE GENOMIC DNA]</scope>
    <source>
        <strain evidence="2 3">CECT 7023</strain>
    </source>
</reference>
<dbReference type="RefSeq" id="WP_085879604.1">
    <property type="nucleotide sequence ID" value="NZ_FWFZ01000014.1"/>
</dbReference>
<keyword evidence="1" id="KW-1133">Transmembrane helix</keyword>